<sequence>MFQKMYFALFNAITDSLTQLEARNYGEAEHILREAQQQAETLFLEGRDAP</sequence>
<protein>
    <submittedName>
        <fullName evidence="2">Uncharacterized protein</fullName>
    </submittedName>
</protein>
<evidence type="ECO:0000313" key="2">
    <source>
        <dbReference type="EMBL" id="MCQ4769141.1"/>
    </source>
</evidence>
<dbReference type="EMBL" id="JAKNJB010000002">
    <property type="protein sequence ID" value="MCG4525653.1"/>
    <property type="molecule type" value="Genomic_DNA"/>
</dbReference>
<dbReference type="RefSeq" id="WP_238072759.1">
    <property type="nucleotide sequence ID" value="NZ_JAKNJB010000002.1"/>
</dbReference>
<gene>
    <name evidence="1" type="ORF">L0P79_00990</name>
    <name evidence="2" type="ORF">NE579_01500</name>
</gene>
<accession>A0AAW5JKQ9</accession>
<evidence type="ECO:0000313" key="1">
    <source>
        <dbReference type="EMBL" id="MCG4525653.1"/>
    </source>
</evidence>
<keyword evidence="3" id="KW-1185">Reference proteome</keyword>
<proteinExistence type="predicted"/>
<name>A0AAW5JKQ9_9FIRM</name>
<dbReference type="Proteomes" id="UP001204562">
    <property type="component" value="Unassembled WGS sequence"/>
</dbReference>
<comment type="caution">
    <text evidence="2">The sequence shown here is derived from an EMBL/GenBank/DDBJ whole genome shotgun (WGS) entry which is preliminary data.</text>
</comment>
<evidence type="ECO:0000313" key="3">
    <source>
        <dbReference type="Proteomes" id="UP001200313"/>
    </source>
</evidence>
<dbReference type="Proteomes" id="UP001200313">
    <property type="component" value="Unassembled WGS sequence"/>
</dbReference>
<reference evidence="1 3" key="1">
    <citation type="submission" date="2022-01" db="EMBL/GenBank/DDBJ databases">
        <title>Collection of gut derived symbiotic bacterial strains cultured from healthy donors.</title>
        <authorList>
            <person name="Lin H."/>
            <person name="Kohout C."/>
            <person name="Waligurski E."/>
            <person name="Pamer E.G."/>
        </authorList>
    </citation>
    <scope>NUCLEOTIDE SEQUENCE [LARGE SCALE GENOMIC DNA]</scope>
    <source>
        <strain evidence="1 3">DFI.3.7</strain>
    </source>
</reference>
<reference evidence="2" key="2">
    <citation type="submission" date="2022-06" db="EMBL/GenBank/DDBJ databases">
        <title>Isolation of gut microbiota from human fecal samples.</title>
        <authorList>
            <person name="Pamer E.G."/>
            <person name="Barat B."/>
            <person name="Waligurski E."/>
            <person name="Medina S."/>
            <person name="Paddock L."/>
            <person name="Mostad J."/>
        </authorList>
    </citation>
    <scope>NUCLEOTIDE SEQUENCE</scope>
    <source>
        <strain evidence="2">DFI.9.91</strain>
    </source>
</reference>
<evidence type="ECO:0000313" key="4">
    <source>
        <dbReference type="Proteomes" id="UP001204562"/>
    </source>
</evidence>
<organism evidence="2 4">
    <name type="scientific">Intestinimonas massiliensis</name>
    <name type="common">ex Afouda et al. 2020</name>
    <dbReference type="NCBI Taxonomy" id="1673721"/>
    <lineage>
        <taxon>Bacteria</taxon>
        <taxon>Bacillati</taxon>
        <taxon>Bacillota</taxon>
        <taxon>Clostridia</taxon>
        <taxon>Eubacteriales</taxon>
        <taxon>Intestinimonas</taxon>
    </lineage>
</organism>
<dbReference type="AlphaFoldDB" id="A0AAW5JKQ9"/>
<dbReference type="EMBL" id="JANFYS010000001">
    <property type="protein sequence ID" value="MCQ4769141.1"/>
    <property type="molecule type" value="Genomic_DNA"/>
</dbReference>